<dbReference type="PANTHER" id="PTHR43877">
    <property type="entry name" value="AMINOALKYLPHOSPHONATE N-ACETYLTRANSFERASE-RELATED-RELATED"/>
    <property type="match status" value="1"/>
</dbReference>
<dbReference type="SUPFAM" id="SSF55729">
    <property type="entry name" value="Acyl-CoA N-acyltransferases (Nat)"/>
    <property type="match status" value="1"/>
</dbReference>
<keyword evidence="1 3" id="KW-0808">Transferase</keyword>
<dbReference type="PANTHER" id="PTHR43877:SF2">
    <property type="entry name" value="AMINOALKYLPHOSPHONATE N-ACETYLTRANSFERASE-RELATED"/>
    <property type="match status" value="1"/>
</dbReference>
<sequence length="176" mass="20024">MDIRRVGLDELDEVMDLYDDGRRALAALGIDQWQNGRPSREMIESDIRNEELFSYDEDGARLGCIMLTMRGDENYDLLEDGAWETPGTASSPDYLTIHRVVTDSRQARRGVASRMLAAAEEYGRVHGARSVRVDTHPGNVRMQGLLAKLGYRHCGRFFLQNSPEATTERWAYEKLL</sequence>
<dbReference type="PROSITE" id="PS51186">
    <property type="entry name" value="GNAT"/>
    <property type="match status" value="1"/>
</dbReference>
<keyword evidence="4" id="KW-1185">Reference proteome</keyword>
<reference evidence="4" key="1">
    <citation type="submission" date="2020-05" db="EMBL/GenBank/DDBJ databases">
        <title>Novel species in genus Nocardioides.</title>
        <authorList>
            <person name="Zhang G."/>
        </authorList>
    </citation>
    <scope>NUCLEOTIDE SEQUENCE [LARGE SCALE GENOMIC DNA]</scope>
    <source>
        <strain evidence="4">zg-1050</strain>
    </source>
</reference>
<protein>
    <submittedName>
        <fullName evidence="3">GNAT family N-acetyltransferase</fullName>
    </submittedName>
</protein>
<gene>
    <name evidence="3" type="ORF">HLV38_00815</name>
</gene>
<proteinExistence type="predicted"/>
<accession>A0A6M8J2A2</accession>
<evidence type="ECO:0000313" key="3">
    <source>
        <dbReference type="EMBL" id="QKF06823.1"/>
    </source>
</evidence>
<dbReference type="Proteomes" id="UP000503297">
    <property type="component" value="Chromosome"/>
</dbReference>
<dbReference type="AlphaFoldDB" id="A0A6M8J2A2"/>
<keyword evidence="2" id="KW-0012">Acyltransferase</keyword>
<dbReference type="InterPro" id="IPR000182">
    <property type="entry name" value="GNAT_dom"/>
</dbReference>
<organism evidence="3 4">
    <name type="scientific">Berryella wangjianweii</name>
    <dbReference type="NCBI Taxonomy" id="2734634"/>
    <lineage>
        <taxon>Bacteria</taxon>
        <taxon>Bacillati</taxon>
        <taxon>Actinomycetota</taxon>
        <taxon>Coriobacteriia</taxon>
        <taxon>Eggerthellales</taxon>
        <taxon>Eggerthellaceae</taxon>
        <taxon>Berryella</taxon>
    </lineage>
</organism>
<evidence type="ECO:0000256" key="1">
    <source>
        <dbReference type="ARBA" id="ARBA00022679"/>
    </source>
</evidence>
<dbReference type="InterPro" id="IPR050832">
    <property type="entry name" value="Bact_Acetyltransf"/>
</dbReference>
<name>A0A6M8J2A2_9ACTN</name>
<dbReference type="RefSeq" id="WP_172165334.1">
    <property type="nucleotide sequence ID" value="NZ_CP053716.1"/>
</dbReference>
<evidence type="ECO:0000313" key="4">
    <source>
        <dbReference type="Proteomes" id="UP000503297"/>
    </source>
</evidence>
<dbReference type="EMBL" id="CP053716">
    <property type="protein sequence ID" value="QKF06823.1"/>
    <property type="molecule type" value="Genomic_DNA"/>
</dbReference>
<dbReference type="Pfam" id="PF00583">
    <property type="entry name" value="Acetyltransf_1"/>
    <property type="match status" value="1"/>
</dbReference>
<dbReference type="Gene3D" id="3.40.630.30">
    <property type="match status" value="1"/>
</dbReference>
<evidence type="ECO:0000256" key="2">
    <source>
        <dbReference type="ARBA" id="ARBA00023315"/>
    </source>
</evidence>
<dbReference type="KEGG" id="bwa:HLV38_00815"/>
<dbReference type="GO" id="GO:0016747">
    <property type="term" value="F:acyltransferase activity, transferring groups other than amino-acyl groups"/>
    <property type="evidence" value="ECO:0007669"/>
    <property type="project" value="InterPro"/>
</dbReference>
<dbReference type="InterPro" id="IPR016181">
    <property type="entry name" value="Acyl_CoA_acyltransferase"/>
</dbReference>